<dbReference type="RefSeq" id="WP_203916747.1">
    <property type="nucleotide sequence ID" value="NZ_BONZ01000013.1"/>
</dbReference>
<dbReference type="SMART" id="SM01016">
    <property type="entry name" value="Arg_tRNA_synt_N"/>
    <property type="match status" value="1"/>
</dbReference>
<evidence type="ECO:0000256" key="10">
    <source>
        <dbReference type="ARBA" id="ARBA00049339"/>
    </source>
</evidence>
<dbReference type="CDD" id="cd07956">
    <property type="entry name" value="Anticodon_Ia_Arg"/>
    <property type="match status" value="1"/>
</dbReference>
<evidence type="ECO:0000259" key="14">
    <source>
        <dbReference type="SMART" id="SM00836"/>
    </source>
</evidence>
<dbReference type="Gene3D" id="3.40.50.620">
    <property type="entry name" value="HUPs"/>
    <property type="match status" value="1"/>
</dbReference>
<comment type="catalytic activity">
    <reaction evidence="10 11">
        <text>tRNA(Arg) + L-arginine + ATP = L-arginyl-tRNA(Arg) + AMP + diphosphate</text>
        <dbReference type="Rhea" id="RHEA:20301"/>
        <dbReference type="Rhea" id="RHEA-COMP:9658"/>
        <dbReference type="Rhea" id="RHEA-COMP:9673"/>
        <dbReference type="ChEBI" id="CHEBI:30616"/>
        <dbReference type="ChEBI" id="CHEBI:32682"/>
        <dbReference type="ChEBI" id="CHEBI:33019"/>
        <dbReference type="ChEBI" id="CHEBI:78442"/>
        <dbReference type="ChEBI" id="CHEBI:78513"/>
        <dbReference type="ChEBI" id="CHEBI:456215"/>
        <dbReference type="EC" id="6.1.1.19"/>
    </reaction>
</comment>
<comment type="similarity">
    <text evidence="2 11 12">Belongs to the class-I aminoacyl-tRNA synthetase family.</text>
</comment>
<dbReference type="SUPFAM" id="SSF47323">
    <property type="entry name" value="Anticodon-binding domain of a subclass of class I aminoacyl-tRNA synthetases"/>
    <property type="match status" value="1"/>
</dbReference>
<keyword evidence="4 11" id="KW-0963">Cytoplasm</keyword>
<dbReference type="GO" id="GO:0006420">
    <property type="term" value="P:arginyl-tRNA aminoacylation"/>
    <property type="evidence" value="ECO:0007669"/>
    <property type="project" value="UniProtKB-UniRule"/>
</dbReference>
<feature type="region of interest" description="Disordered" evidence="13">
    <location>
        <begin position="22"/>
        <end position="62"/>
    </location>
</feature>
<comment type="subcellular location">
    <subcellularLocation>
        <location evidence="1 11">Cytoplasm</location>
    </subcellularLocation>
</comment>
<dbReference type="AlphaFoldDB" id="A0A8J3QLB3"/>
<dbReference type="NCBIfam" id="TIGR00456">
    <property type="entry name" value="argS"/>
    <property type="match status" value="1"/>
</dbReference>
<reference evidence="16" key="1">
    <citation type="submission" date="2021-01" db="EMBL/GenBank/DDBJ databases">
        <title>Whole genome shotgun sequence of Rugosimonospora africana NBRC 104875.</title>
        <authorList>
            <person name="Komaki H."/>
            <person name="Tamura T."/>
        </authorList>
    </citation>
    <scope>NUCLEOTIDE SEQUENCE</scope>
    <source>
        <strain evidence="16">NBRC 104875</strain>
    </source>
</reference>
<dbReference type="CDD" id="cd00671">
    <property type="entry name" value="ArgRS_core"/>
    <property type="match status" value="1"/>
</dbReference>
<feature type="domain" description="Arginyl tRNA synthetase N-terminal" evidence="15">
    <location>
        <begin position="41"/>
        <end position="122"/>
    </location>
</feature>
<keyword evidence="8 11" id="KW-0648">Protein biosynthesis</keyword>
<evidence type="ECO:0000256" key="5">
    <source>
        <dbReference type="ARBA" id="ARBA00022598"/>
    </source>
</evidence>
<evidence type="ECO:0000256" key="13">
    <source>
        <dbReference type="SAM" id="MobiDB-lite"/>
    </source>
</evidence>
<evidence type="ECO:0000256" key="4">
    <source>
        <dbReference type="ARBA" id="ARBA00022490"/>
    </source>
</evidence>
<evidence type="ECO:0000259" key="15">
    <source>
        <dbReference type="SMART" id="SM01016"/>
    </source>
</evidence>
<evidence type="ECO:0000256" key="12">
    <source>
        <dbReference type="RuleBase" id="RU363038"/>
    </source>
</evidence>
<keyword evidence="9 11" id="KW-0030">Aminoacyl-tRNA synthetase</keyword>
<dbReference type="FunFam" id="1.10.730.10:FF:000006">
    <property type="entry name" value="Arginyl-tRNA synthetase 2, mitochondrial"/>
    <property type="match status" value="1"/>
</dbReference>
<dbReference type="InterPro" id="IPR036695">
    <property type="entry name" value="Arg-tRNA-synth_N_sf"/>
</dbReference>
<evidence type="ECO:0000256" key="3">
    <source>
        <dbReference type="ARBA" id="ARBA00011245"/>
    </source>
</evidence>
<dbReference type="InterPro" id="IPR008909">
    <property type="entry name" value="DALR_anticod-bd"/>
</dbReference>
<keyword evidence="7 11" id="KW-0067">ATP-binding</keyword>
<dbReference type="InterPro" id="IPR001412">
    <property type="entry name" value="aa-tRNA-synth_I_CS"/>
</dbReference>
<protein>
    <recommendedName>
        <fullName evidence="11">Arginine--tRNA ligase</fullName>
        <ecNumber evidence="11">6.1.1.19</ecNumber>
    </recommendedName>
    <alternativeName>
        <fullName evidence="11">Arginyl-tRNA synthetase</fullName>
        <shortName evidence="11">ArgRS</shortName>
    </alternativeName>
</protein>
<dbReference type="InterPro" id="IPR001278">
    <property type="entry name" value="Arg-tRNA-ligase"/>
</dbReference>
<name>A0A8J3QLB3_9ACTN</name>
<dbReference type="Proteomes" id="UP000642748">
    <property type="component" value="Unassembled WGS sequence"/>
</dbReference>
<dbReference type="InterPro" id="IPR035684">
    <property type="entry name" value="ArgRS_core"/>
</dbReference>
<keyword evidence="5 11" id="KW-0436">Ligase</keyword>
<dbReference type="PANTHER" id="PTHR11956">
    <property type="entry name" value="ARGINYL-TRNA SYNTHETASE"/>
    <property type="match status" value="1"/>
</dbReference>
<evidence type="ECO:0000313" key="16">
    <source>
        <dbReference type="EMBL" id="GIH13049.1"/>
    </source>
</evidence>
<dbReference type="GO" id="GO:0005737">
    <property type="term" value="C:cytoplasm"/>
    <property type="evidence" value="ECO:0007669"/>
    <property type="project" value="UniProtKB-SubCell"/>
</dbReference>
<dbReference type="GO" id="GO:0004814">
    <property type="term" value="F:arginine-tRNA ligase activity"/>
    <property type="evidence" value="ECO:0007669"/>
    <property type="project" value="UniProtKB-UniRule"/>
</dbReference>
<dbReference type="PANTHER" id="PTHR11956:SF5">
    <property type="entry name" value="ARGININE--TRNA LIGASE, CYTOPLASMIC"/>
    <property type="match status" value="1"/>
</dbReference>
<dbReference type="Gene3D" id="1.10.730.10">
    <property type="entry name" value="Isoleucyl-tRNA Synthetase, Domain 1"/>
    <property type="match status" value="1"/>
</dbReference>
<dbReference type="EMBL" id="BONZ01000013">
    <property type="protein sequence ID" value="GIH13049.1"/>
    <property type="molecule type" value="Genomic_DNA"/>
</dbReference>
<dbReference type="InterPro" id="IPR014729">
    <property type="entry name" value="Rossmann-like_a/b/a_fold"/>
</dbReference>
<dbReference type="PRINTS" id="PR01038">
    <property type="entry name" value="TRNASYNTHARG"/>
</dbReference>
<accession>A0A8J3QLB3</accession>
<keyword evidence="17" id="KW-1185">Reference proteome</keyword>
<evidence type="ECO:0000256" key="8">
    <source>
        <dbReference type="ARBA" id="ARBA00022917"/>
    </source>
</evidence>
<feature type="compositionally biased region" description="Low complexity" evidence="13">
    <location>
        <begin position="27"/>
        <end position="45"/>
    </location>
</feature>
<feature type="domain" description="DALR anticodon binding" evidence="14">
    <location>
        <begin position="497"/>
        <end position="610"/>
    </location>
</feature>
<dbReference type="InterPro" id="IPR005148">
    <property type="entry name" value="Arg-tRNA-synth_N"/>
</dbReference>
<evidence type="ECO:0000256" key="1">
    <source>
        <dbReference type="ARBA" id="ARBA00004496"/>
    </source>
</evidence>
<comment type="caution">
    <text evidence="16">The sequence shown here is derived from an EMBL/GenBank/DDBJ whole genome shotgun (WGS) entry which is preliminary data.</text>
</comment>
<dbReference type="Gene3D" id="3.30.1360.70">
    <property type="entry name" value="Arginyl tRNA synthetase N-terminal domain"/>
    <property type="match status" value="1"/>
</dbReference>
<evidence type="ECO:0000256" key="9">
    <source>
        <dbReference type="ARBA" id="ARBA00023146"/>
    </source>
</evidence>
<sequence>MNLEKLLSGRLGPAFSAVAGQAAGKTAGPAAGSSAEPAAGEAAEPAADDAAEPAAPDGQAIPVDPAVRRSQRADFQSDAALALARRLGRPPRDIAAEVLGLADLGDLCRAEVSGPGFINLTVADSALGTLLSGMAAGERLGVVPPEVSETVVVDYSGPNVAKEMHVGHLRSTVIGDATVRLLEWLGHRVVRVNHLGDWGTPFGMLIEHLIDVGESEAAHDLSVGDLDSFYRAARVAFDADEAFGERARSRVVALQSGDADSRRLWRLLVEESEKYFLAVYDRLDVTLTEADFYPESFYNDLLGPVVDELDRLGLLTTSAGAACVFPHGFPGRDGRPLPIIVRKSDGGYGYGATDLAAIRHRTQTLGATRLLYVVGLPQRQHLEMVHQTAREAGWLSPPARAQHVGFGSVLGADGRMLRSRAGTNVKLIELLDEAVARAAELARSKSPDLDERTIAEVARAVGIGAVKYADLSTYRVKDYVFDWDRMLSLDGNTSAYLQYAHARIRSIFRRAGAVTARGDITVTEPAEHALALELLDFGDAVASTAETLEFHRLTGHLYTVATAFSAFFEQCPVLRAGDGVRDSRLALCDLTGRVLRQGLALLGIATPDRM</sequence>
<proteinExistence type="inferred from homology"/>
<dbReference type="EC" id="6.1.1.19" evidence="11"/>
<dbReference type="PROSITE" id="PS00178">
    <property type="entry name" value="AA_TRNA_LIGASE_I"/>
    <property type="match status" value="1"/>
</dbReference>
<dbReference type="SMART" id="SM00836">
    <property type="entry name" value="DALR_1"/>
    <property type="match status" value="1"/>
</dbReference>
<evidence type="ECO:0000256" key="2">
    <source>
        <dbReference type="ARBA" id="ARBA00005594"/>
    </source>
</evidence>
<dbReference type="SUPFAM" id="SSF52374">
    <property type="entry name" value="Nucleotidylyl transferase"/>
    <property type="match status" value="1"/>
</dbReference>
<evidence type="ECO:0000256" key="6">
    <source>
        <dbReference type="ARBA" id="ARBA00022741"/>
    </source>
</evidence>
<dbReference type="Pfam" id="PF00750">
    <property type="entry name" value="tRNA-synt_1d"/>
    <property type="match status" value="1"/>
</dbReference>
<dbReference type="SUPFAM" id="SSF55190">
    <property type="entry name" value="Arginyl-tRNA synthetase (ArgRS), N-terminal 'additional' domain"/>
    <property type="match status" value="1"/>
</dbReference>
<dbReference type="GO" id="GO:0005524">
    <property type="term" value="F:ATP binding"/>
    <property type="evidence" value="ECO:0007669"/>
    <property type="project" value="UniProtKB-UniRule"/>
</dbReference>
<evidence type="ECO:0000256" key="7">
    <source>
        <dbReference type="ARBA" id="ARBA00022840"/>
    </source>
</evidence>
<evidence type="ECO:0000256" key="11">
    <source>
        <dbReference type="HAMAP-Rule" id="MF_00123"/>
    </source>
</evidence>
<dbReference type="HAMAP" id="MF_00123">
    <property type="entry name" value="Arg_tRNA_synth"/>
    <property type="match status" value="1"/>
</dbReference>
<dbReference type="FunFam" id="3.40.50.620:FF:000116">
    <property type="entry name" value="Arginine--tRNA ligase"/>
    <property type="match status" value="1"/>
</dbReference>
<organism evidence="16 17">
    <name type="scientific">Rugosimonospora africana</name>
    <dbReference type="NCBI Taxonomy" id="556532"/>
    <lineage>
        <taxon>Bacteria</taxon>
        <taxon>Bacillati</taxon>
        <taxon>Actinomycetota</taxon>
        <taxon>Actinomycetes</taxon>
        <taxon>Micromonosporales</taxon>
        <taxon>Micromonosporaceae</taxon>
        <taxon>Rugosimonospora</taxon>
    </lineage>
</organism>
<feature type="short sequence motif" description="'HIGH' region" evidence="11">
    <location>
        <begin position="158"/>
        <end position="168"/>
    </location>
</feature>
<dbReference type="Pfam" id="PF03485">
    <property type="entry name" value="Arg_tRNA_synt_N"/>
    <property type="match status" value="1"/>
</dbReference>
<gene>
    <name evidence="16" type="primary">argS_2</name>
    <name evidence="11" type="synonym">argS</name>
    <name evidence="16" type="ORF">Raf01_12210</name>
</gene>
<dbReference type="Pfam" id="PF05746">
    <property type="entry name" value="DALR_1"/>
    <property type="match status" value="1"/>
</dbReference>
<dbReference type="InterPro" id="IPR009080">
    <property type="entry name" value="tRNAsynth_Ia_anticodon-bd"/>
</dbReference>
<evidence type="ECO:0000313" key="17">
    <source>
        <dbReference type="Proteomes" id="UP000642748"/>
    </source>
</evidence>
<keyword evidence="6 11" id="KW-0547">Nucleotide-binding</keyword>
<comment type="subunit">
    <text evidence="3 11">Monomer.</text>
</comment>